<accession>A0A517YR10</accession>
<dbReference type="SMART" id="SM00091">
    <property type="entry name" value="PAS"/>
    <property type="match status" value="2"/>
</dbReference>
<dbReference type="PROSITE" id="PS50887">
    <property type="entry name" value="GGDEF"/>
    <property type="match status" value="1"/>
</dbReference>
<sequence>MKHLKTTQYLSTRLMFALFLGGFLVAIILTITNWQTNSQNFQYRFLSQMEQRLDILASQVQLQLVASNKPEAKQLIQQFQQSPEIETVRLIQARSLANNERTHYPQAKDHIHEINSAICDINIAQQSVILYTSLTANETKWNIQARISTENYQQQLLQSNLLNAASALLVIFAAAIVIAYIIRKSLMLPFKQLQKIIKHQAPAKVLQRYGIMHRNEFGILATEISQLIHTIDQENDSLKSLANAHTDLYQNAPAALISIDLEGCIEHANLRATHMLGLANCNAMSDVDAFNYIYPSDRPLLKETLDRLTWQDNCRCNIRLLTQVSEQPIDVAIEAIGVYDELGNLSHARLSLTDISRSKELHRQLQDKTYLMNLVVDHMSDGILLINRDNKVAAINQRMCTLLQSAPEHIQNITYNSHTFWDKLNIKDHDAFIQQVTNIEADNQRPAQERFVSPHCTYLFQGIPVHDGLDNQQGRLWVVSESPDTEHNSRLINQHNQHLSAIKHMAEELTKAKTISDLLEATVSQLNNFFDVEAVGIAIRDNNPNSRTTQLINRKSNICEIAPNREIAQAVQTGLMPEILASPDFAYWPDLDLSKGFWVNNQRSNGWRQTFSNARFTSLAVGPLIDNCGSAQGIIWCAQRSGERFDRHEMLMIEMITPLIEARLEVVQMQESLQAIDLIDPITSLPNQQQFHLAAEHFDHATNSTWSLLLIEVDNYQSCRQSFSHTIANNLLTQVATLIKNNTRRSCFIANYQGPIFAILIPETDPQNLNELAERLSSLATTTTFNLTSDPAHAVVTSFSIGAASSITDGPSITKILARAVTRLDRARKLGRNHIVCTDPASISTAS</sequence>
<keyword evidence="1" id="KW-1133">Transmembrane helix</keyword>
<dbReference type="Gene3D" id="3.30.70.270">
    <property type="match status" value="1"/>
</dbReference>
<keyword evidence="5" id="KW-1185">Reference proteome</keyword>
<evidence type="ECO:0000313" key="5">
    <source>
        <dbReference type="Proteomes" id="UP000317369"/>
    </source>
</evidence>
<evidence type="ECO:0000313" key="4">
    <source>
        <dbReference type="EMBL" id="QDU32659.1"/>
    </source>
</evidence>
<dbReference type="InterPro" id="IPR000014">
    <property type="entry name" value="PAS"/>
</dbReference>
<dbReference type="Proteomes" id="UP000317369">
    <property type="component" value="Chromosome"/>
</dbReference>
<dbReference type="PANTHER" id="PTHR44757:SF2">
    <property type="entry name" value="BIOFILM ARCHITECTURE MAINTENANCE PROTEIN MBAA"/>
    <property type="match status" value="1"/>
</dbReference>
<dbReference type="InterPro" id="IPR000160">
    <property type="entry name" value="GGDEF_dom"/>
</dbReference>
<feature type="domain" description="GGDEF" evidence="3">
    <location>
        <begin position="704"/>
        <end position="840"/>
    </location>
</feature>
<dbReference type="InterPro" id="IPR035965">
    <property type="entry name" value="PAS-like_dom_sf"/>
</dbReference>
<dbReference type="Gene3D" id="3.30.450.40">
    <property type="match status" value="1"/>
</dbReference>
<dbReference type="InterPro" id="IPR029787">
    <property type="entry name" value="Nucleotide_cyclase"/>
</dbReference>
<dbReference type="SUPFAM" id="SSF55781">
    <property type="entry name" value="GAF domain-like"/>
    <property type="match status" value="1"/>
</dbReference>
<dbReference type="CDD" id="cd00130">
    <property type="entry name" value="PAS"/>
    <property type="match status" value="1"/>
</dbReference>
<dbReference type="GO" id="GO:0071111">
    <property type="term" value="F:cyclic-guanylate-specific phosphodiesterase activity"/>
    <property type="evidence" value="ECO:0007669"/>
    <property type="project" value="UniProtKB-EC"/>
</dbReference>
<dbReference type="InterPro" id="IPR043128">
    <property type="entry name" value="Rev_trsase/Diguanyl_cyclase"/>
</dbReference>
<dbReference type="EC" id="3.1.4.52" evidence="4"/>
<name>A0A517YR10_9BACT</name>
<dbReference type="KEGG" id="pcor:KS4_06930"/>
<dbReference type="InterPro" id="IPR052155">
    <property type="entry name" value="Biofilm_reg_signaling"/>
</dbReference>
<dbReference type="Pfam" id="PF13188">
    <property type="entry name" value="PAS_8"/>
    <property type="match status" value="2"/>
</dbReference>
<dbReference type="PROSITE" id="PS50112">
    <property type="entry name" value="PAS"/>
    <property type="match status" value="1"/>
</dbReference>
<feature type="domain" description="PAS" evidence="2">
    <location>
        <begin position="248"/>
        <end position="312"/>
    </location>
</feature>
<dbReference type="SUPFAM" id="SSF55073">
    <property type="entry name" value="Nucleotide cyclase"/>
    <property type="match status" value="1"/>
</dbReference>
<gene>
    <name evidence="4" type="primary">gmr</name>
    <name evidence="4" type="ORF">KS4_06930</name>
</gene>
<feature type="transmembrane region" description="Helical" evidence="1">
    <location>
        <begin position="12"/>
        <end position="34"/>
    </location>
</feature>
<keyword evidence="1" id="KW-0812">Transmembrane</keyword>
<protein>
    <submittedName>
        <fullName evidence="4">Cyclic di-GMP phosphodiesterase Gmr</fullName>
        <ecNumber evidence="4">3.1.4.52</ecNumber>
    </submittedName>
</protein>
<evidence type="ECO:0000259" key="2">
    <source>
        <dbReference type="PROSITE" id="PS50112"/>
    </source>
</evidence>
<evidence type="ECO:0000259" key="3">
    <source>
        <dbReference type="PROSITE" id="PS50887"/>
    </source>
</evidence>
<dbReference type="Gene3D" id="3.30.450.20">
    <property type="entry name" value="PAS domain"/>
    <property type="match status" value="2"/>
</dbReference>
<keyword evidence="4" id="KW-0378">Hydrolase</keyword>
<dbReference type="Pfam" id="PF00990">
    <property type="entry name" value="GGDEF"/>
    <property type="match status" value="1"/>
</dbReference>
<dbReference type="CDD" id="cd01949">
    <property type="entry name" value="GGDEF"/>
    <property type="match status" value="1"/>
</dbReference>
<reference evidence="4 5" key="1">
    <citation type="submission" date="2019-02" db="EMBL/GenBank/DDBJ databases">
        <title>Deep-cultivation of Planctomycetes and their phenomic and genomic characterization uncovers novel biology.</title>
        <authorList>
            <person name="Wiegand S."/>
            <person name="Jogler M."/>
            <person name="Boedeker C."/>
            <person name="Pinto D."/>
            <person name="Vollmers J."/>
            <person name="Rivas-Marin E."/>
            <person name="Kohn T."/>
            <person name="Peeters S.H."/>
            <person name="Heuer A."/>
            <person name="Rast P."/>
            <person name="Oberbeckmann S."/>
            <person name="Bunk B."/>
            <person name="Jeske O."/>
            <person name="Meyerdierks A."/>
            <person name="Storesund J.E."/>
            <person name="Kallscheuer N."/>
            <person name="Luecker S."/>
            <person name="Lage O.M."/>
            <person name="Pohl T."/>
            <person name="Merkel B.J."/>
            <person name="Hornburger P."/>
            <person name="Mueller R.-W."/>
            <person name="Bruemmer F."/>
            <person name="Labrenz M."/>
            <person name="Spormann A.M."/>
            <person name="Op den Camp H."/>
            <person name="Overmann J."/>
            <person name="Amann R."/>
            <person name="Jetten M.S.M."/>
            <person name="Mascher T."/>
            <person name="Medema M.H."/>
            <person name="Devos D.P."/>
            <person name="Kaster A.-K."/>
            <person name="Ovreas L."/>
            <person name="Rohde M."/>
            <person name="Galperin M.Y."/>
            <person name="Jogler C."/>
        </authorList>
    </citation>
    <scope>NUCLEOTIDE SEQUENCE [LARGE SCALE GENOMIC DNA]</scope>
    <source>
        <strain evidence="4 5">KS4</strain>
    </source>
</reference>
<dbReference type="AlphaFoldDB" id="A0A517YR10"/>
<dbReference type="SUPFAM" id="SSF55785">
    <property type="entry name" value="PYP-like sensor domain (PAS domain)"/>
    <property type="match status" value="2"/>
</dbReference>
<feature type="transmembrane region" description="Helical" evidence="1">
    <location>
        <begin position="161"/>
        <end position="182"/>
    </location>
</feature>
<evidence type="ECO:0000256" key="1">
    <source>
        <dbReference type="SAM" id="Phobius"/>
    </source>
</evidence>
<dbReference type="PANTHER" id="PTHR44757">
    <property type="entry name" value="DIGUANYLATE CYCLASE DGCP"/>
    <property type="match status" value="1"/>
</dbReference>
<dbReference type="RefSeq" id="WP_200761519.1">
    <property type="nucleotide sequence ID" value="NZ_CP036425.1"/>
</dbReference>
<dbReference type="NCBIfam" id="TIGR00254">
    <property type="entry name" value="GGDEF"/>
    <property type="match status" value="1"/>
</dbReference>
<dbReference type="SMART" id="SM00267">
    <property type="entry name" value="GGDEF"/>
    <property type="match status" value="1"/>
</dbReference>
<dbReference type="EMBL" id="CP036425">
    <property type="protein sequence ID" value="QDU32659.1"/>
    <property type="molecule type" value="Genomic_DNA"/>
</dbReference>
<proteinExistence type="predicted"/>
<keyword evidence="1" id="KW-0472">Membrane</keyword>
<organism evidence="4 5">
    <name type="scientific">Poriferisphaera corsica</name>
    <dbReference type="NCBI Taxonomy" id="2528020"/>
    <lineage>
        <taxon>Bacteria</taxon>
        <taxon>Pseudomonadati</taxon>
        <taxon>Planctomycetota</taxon>
        <taxon>Phycisphaerae</taxon>
        <taxon>Phycisphaerales</taxon>
        <taxon>Phycisphaeraceae</taxon>
        <taxon>Poriferisphaera</taxon>
    </lineage>
</organism>
<dbReference type="InterPro" id="IPR029016">
    <property type="entry name" value="GAF-like_dom_sf"/>
</dbReference>